<dbReference type="RefSeq" id="WP_022635927.1">
    <property type="nucleotide sequence ID" value="NZ_ASJR01000002.1"/>
</dbReference>
<dbReference type="SUPFAM" id="SSF51206">
    <property type="entry name" value="cAMP-binding domain-like"/>
    <property type="match status" value="1"/>
</dbReference>
<accession>U7D9Y1</accession>
<organism evidence="2 3">
    <name type="scientific">Chitinivibrio alkaliphilus ACht1</name>
    <dbReference type="NCBI Taxonomy" id="1313304"/>
    <lineage>
        <taxon>Bacteria</taxon>
        <taxon>Pseudomonadati</taxon>
        <taxon>Fibrobacterota</taxon>
        <taxon>Chitinivibrionia</taxon>
        <taxon>Chitinivibrionales</taxon>
        <taxon>Chitinivibrionaceae</taxon>
        <taxon>Chitinivibrio</taxon>
    </lineage>
</organism>
<dbReference type="InterPro" id="IPR014710">
    <property type="entry name" value="RmlC-like_jellyroll"/>
</dbReference>
<dbReference type="PANTHER" id="PTHR24567">
    <property type="entry name" value="CRP FAMILY TRANSCRIPTIONAL REGULATORY PROTEIN"/>
    <property type="match status" value="1"/>
</dbReference>
<gene>
    <name evidence="2" type="ORF">CALK_0384</name>
</gene>
<dbReference type="SMART" id="SM00100">
    <property type="entry name" value="cNMP"/>
    <property type="match status" value="1"/>
</dbReference>
<dbReference type="InterPro" id="IPR000595">
    <property type="entry name" value="cNMP-bd_dom"/>
</dbReference>
<dbReference type="STRING" id="1313304.CALK_0384"/>
<evidence type="ECO:0000313" key="3">
    <source>
        <dbReference type="Proteomes" id="UP000017148"/>
    </source>
</evidence>
<dbReference type="PANTHER" id="PTHR24567:SF26">
    <property type="entry name" value="REGULATORY PROTEIN YEIL"/>
    <property type="match status" value="1"/>
</dbReference>
<comment type="caution">
    <text evidence="2">The sequence shown here is derived from an EMBL/GenBank/DDBJ whole genome shotgun (WGS) entry which is preliminary data.</text>
</comment>
<name>U7D9Y1_9BACT</name>
<dbReference type="eggNOG" id="COG0664">
    <property type="taxonomic scope" value="Bacteria"/>
</dbReference>
<sequence>MPVDKLEVLRLLQDISIFGAVPPAALDKILYYSEEISLQKGEILFCEGDPSHAIYIILRGRVKLVKNYAHTPLEMVELSPGDSMGEASFIGIQAHGTTAVITEKATLLVLTRQVLSSLYENDIELFTLLLLNMSRELARRLHRCSEYLRDLETRD</sequence>
<dbReference type="OrthoDB" id="3525895at2"/>
<dbReference type="EMBL" id="ASJR01000002">
    <property type="protein sequence ID" value="ERP39214.1"/>
    <property type="molecule type" value="Genomic_DNA"/>
</dbReference>
<dbReference type="CDD" id="cd00038">
    <property type="entry name" value="CAP_ED"/>
    <property type="match status" value="1"/>
</dbReference>
<dbReference type="GO" id="GO:0003700">
    <property type="term" value="F:DNA-binding transcription factor activity"/>
    <property type="evidence" value="ECO:0007669"/>
    <property type="project" value="TreeGrafter"/>
</dbReference>
<dbReference type="Gene3D" id="2.60.120.10">
    <property type="entry name" value="Jelly Rolls"/>
    <property type="match status" value="1"/>
</dbReference>
<evidence type="ECO:0000313" key="2">
    <source>
        <dbReference type="EMBL" id="ERP39214.1"/>
    </source>
</evidence>
<feature type="domain" description="Cyclic nucleotide-binding" evidence="1">
    <location>
        <begin position="17"/>
        <end position="136"/>
    </location>
</feature>
<dbReference type="AlphaFoldDB" id="U7D9Y1"/>
<dbReference type="Proteomes" id="UP000017148">
    <property type="component" value="Unassembled WGS sequence"/>
</dbReference>
<dbReference type="PROSITE" id="PS50042">
    <property type="entry name" value="CNMP_BINDING_3"/>
    <property type="match status" value="1"/>
</dbReference>
<dbReference type="Pfam" id="PF00027">
    <property type="entry name" value="cNMP_binding"/>
    <property type="match status" value="1"/>
</dbReference>
<evidence type="ECO:0000259" key="1">
    <source>
        <dbReference type="PROSITE" id="PS50042"/>
    </source>
</evidence>
<dbReference type="GO" id="GO:0005829">
    <property type="term" value="C:cytosol"/>
    <property type="evidence" value="ECO:0007669"/>
    <property type="project" value="TreeGrafter"/>
</dbReference>
<keyword evidence="3" id="KW-1185">Reference proteome</keyword>
<dbReference type="InterPro" id="IPR050397">
    <property type="entry name" value="Env_Response_Regulators"/>
</dbReference>
<reference evidence="2 3" key="1">
    <citation type="journal article" date="2013" name="Environ. Microbiol.">
        <title>Genome analysis of Chitinivibrio alkaliphilus gen. nov., sp. nov., a novel extremely haloalkaliphilic anaerobic chitinolytic bacterium from the candidate phylum Termite Group 3.</title>
        <authorList>
            <person name="Sorokin D.Y."/>
            <person name="Gumerov V.M."/>
            <person name="Rakitin A.L."/>
            <person name="Beletsky A.V."/>
            <person name="Damste J.S."/>
            <person name="Muyzer G."/>
            <person name="Mardanov A.V."/>
            <person name="Ravin N.V."/>
        </authorList>
    </citation>
    <scope>NUCLEOTIDE SEQUENCE [LARGE SCALE GENOMIC DNA]</scope>
    <source>
        <strain evidence="2 3">ACht1</strain>
    </source>
</reference>
<protein>
    <submittedName>
        <fullName evidence="2">Putative transcriptional regulator, Crp/Fnr family</fullName>
    </submittedName>
</protein>
<dbReference type="InterPro" id="IPR018490">
    <property type="entry name" value="cNMP-bd_dom_sf"/>
</dbReference>
<proteinExistence type="predicted"/>